<evidence type="ECO:0000313" key="3">
    <source>
        <dbReference type="Proteomes" id="UP000029714"/>
    </source>
</evidence>
<name>A0A099BA88_9HELI</name>
<dbReference type="RefSeq" id="WP_034570204.1">
    <property type="nucleotide sequence ID" value="NZ_JRMP02000026.1"/>
</dbReference>
<accession>A0A099BA88</accession>
<dbReference type="Proteomes" id="UP000477070">
    <property type="component" value="Unassembled WGS sequence"/>
</dbReference>
<reference evidence="1 4" key="4">
    <citation type="submission" date="2019-12" db="EMBL/GenBank/DDBJ databases">
        <title>Multi-Generational Helicobacter saguini Isolates.</title>
        <authorList>
            <person name="Mannion A."/>
            <person name="Shen Z."/>
            <person name="Fox J.G."/>
        </authorList>
    </citation>
    <scope>NUCLEOTIDE SEQUENCE [LARGE SCALE GENOMIC DNA]</scope>
    <source>
        <strain evidence="1">16-048</strain>
        <strain evidence="4">16-048 (F4)</strain>
    </source>
</reference>
<evidence type="ECO:0000313" key="4">
    <source>
        <dbReference type="Proteomes" id="UP000477070"/>
    </source>
</evidence>
<proteinExistence type="predicted"/>
<dbReference type="Proteomes" id="UP000029714">
    <property type="component" value="Unassembled WGS sequence"/>
</dbReference>
<evidence type="ECO:0000313" key="2">
    <source>
        <dbReference type="EMBL" id="TLD91877.1"/>
    </source>
</evidence>
<keyword evidence="3" id="KW-1185">Reference proteome</keyword>
<dbReference type="EMBL" id="JRMP02000026">
    <property type="protein sequence ID" value="TLD91877.1"/>
    <property type="molecule type" value="Genomic_DNA"/>
</dbReference>
<reference evidence="2 3" key="1">
    <citation type="journal article" date="2014" name="Genome Announc.">
        <title>Draft genome sequences of eight enterohepatic helicobacter species isolated from both laboratory and wild rodents.</title>
        <authorList>
            <person name="Sheh A."/>
            <person name="Shen Z."/>
            <person name="Fox J.G."/>
        </authorList>
    </citation>
    <scope>NUCLEOTIDE SEQUENCE [LARGE SCALE GENOMIC DNA]</scope>
    <source>
        <strain evidence="2 3">MIT 97-6194</strain>
    </source>
</reference>
<evidence type="ECO:0000313" key="1">
    <source>
        <dbReference type="EMBL" id="MWV68752.1"/>
    </source>
</evidence>
<comment type="caution">
    <text evidence="2">The sequence shown here is derived from an EMBL/GenBank/DDBJ whole genome shotgun (WGS) entry which is preliminary data.</text>
</comment>
<sequence>MLNSEILGYFKKQVKGNVKTYFKSLDLNTKESAFLKKHIDKMLDSIDLAFAIMIKECELFSDRLQGQSDNEILESSLDKLDSISDYILDNVDLSQNVESIKSDLESVDFDNVEFLGFVARYRF</sequence>
<dbReference type="EMBL" id="QBIU01000001">
    <property type="protein sequence ID" value="MWV68752.1"/>
    <property type="molecule type" value="Genomic_DNA"/>
</dbReference>
<gene>
    <name evidence="1" type="ORF">DCO61_01590</name>
    <name evidence="2" type="ORF">LS64_011180</name>
</gene>
<reference evidence="2" key="3">
    <citation type="submission" date="2018-04" db="EMBL/GenBank/DDBJ databases">
        <authorList>
            <person name="Sheh A."/>
            <person name="Shen Z."/>
            <person name="Mannion A.J."/>
            <person name="Fox J.G."/>
        </authorList>
    </citation>
    <scope>NUCLEOTIDE SEQUENCE</scope>
    <source>
        <strain evidence="2">MIT 97-6194</strain>
    </source>
</reference>
<reference evidence="2 3" key="2">
    <citation type="journal article" date="2016" name="Infect. Immun.">
        <title>Helicobacter saguini, a Novel Helicobacter Isolated from Cotton-Top Tamarins with Ulcerative Colitis, Has Proinflammatory Properties and Induces Typhlocolitis and Dysplasia in Gnotobiotic IL-10-/- Mice.</title>
        <authorList>
            <person name="Shen Z."/>
            <person name="Mannion A."/>
            <person name="Whary M.T."/>
            <person name="Muthupalani S."/>
            <person name="Sheh A."/>
            <person name="Feng Y."/>
            <person name="Gong G."/>
            <person name="Vandamme P."/>
            <person name="Holcombe H.R."/>
            <person name="Paster B.J."/>
            <person name="Fox J.G."/>
        </authorList>
    </citation>
    <scope>NUCLEOTIDE SEQUENCE [LARGE SCALE GENOMIC DNA]</scope>
    <source>
        <strain evidence="2 3">MIT 97-6194</strain>
    </source>
</reference>
<dbReference type="AlphaFoldDB" id="A0A099BA88"/>
<protein>
    <submittedName>
        <fullName evidence="2">Uncharacterized protein</fullName>
    </submittedName>
</protein>
<organism evidence="2 3">
    <name type="scientific">Helicobacter saguini</name>
    <dbReference type="NCBI Taxonomy" id="1548018"/>
    <lineage>
        <taxon>Bacteria</taxon>
        <taxon>Pseudomonadati</taxon>
        <taxon>Campylobacterota</taxon>
        <taxon>Epsilonproteobacteria</taxon>
        <taxon>Campylobacterales</taxon>
        <taxon>Helicobacteraceae</taxon>
        <taxon>Helicobacter</taxon>
    </lineage>
</organism>